<proteinExistence type="inferred from homology"/>
<accession>A0ABU4CFK4</accession>
<protein>
    <recommendedName>
        <fullName evidence="3">Carboxylic ester hydrolase</fullName>
        <ecNumber evidence="3">3.1.1.-</ecNumber>
    </recommendedName>
</protein>
<evidence type="ECO:0000313" key="6">
    <source>
        <dbReference type="Proteomes" id="UP001185737"/>
    </source>
</evidence>
<dbReference type="InterPro" id="IPR002018">
    <property type="entry name" value="CarbesteraseB"/>
</dbReference>
<sequence>MSVRTRLFAKTTIVLALTAALTGCGTHAGPEHAASRSQAESDSHSLVITTKTGDVEGISAGQVDQFLGMPYAAPPVGTLRWEPPAPTPTWDGIRSAAEFGPRCYQPVSSGSNDVSYGEDCLYLNVYTPSERTGGPLPVLFWIHGGGFMSGSGSQSDGSQIAEKFNTVVVTINYRLGAFGFLQLPGADDGTAGNFGLLDQQAALHWVQENIAGFGGDPSQVTIVGQSAGGHSVCAQLASPTASGLFQGAIIQSGGCPSHSTEEAQADAASFAVSTGCSEPGDMAQCLRSRSGDELLAASTNFGGILTGPLPIVGGPELPIAPDAAIKSGSFNNVPIMIGETRDETRGWAIPFADVTEDRYKQELQEEFGPLAHAVADQYPYSSFPSPYGAAYALSTIWNDSSVFYGLGGCQYLTLANEMAVHQPRVFFYRFDDEHAPTRETKLPDFNVGAAHSTQLPYLWGGELATRFTPEQQQLSQTMMAYWAGFAAHGSPTAPTQPEWSAIGEGKIMVLDSGPNTRTVSTEQYAADHRCGFWNEQNYNWLPTTPTA</sequence>
<evidence type="ECO:0000256" key="1">
    <source>
        <dbReference type="ARBA" id="ARBA00005964"/>
    </source>
</evidence>
<keyword evidence="6" id="KW-1185">Reference proteome</keyword>
<dbReference type="PROSITE" id="PS00122">
    <property type="entry name" value="CARBOXYLESTERASE_B_1"/>
    <property type="match status" value="1"/>
</dbReference>
<dbReference type="EC" id="3.1.1.-" evidence="3"/>
<feature type="signal peptide" evidence="3">
    <location>
        <begin position="1"/>
        <end position="28"/>
    </location>
</feature>
<evidence type="ECO:0000256" key="2">
    <source>
        <dbReference type="ARBA" id="ARBA00022801"/>
    </source>
</evidence>
<reference evidence="5 6" key="1">
    <citation type="submission" date="2023-10" db="EMBL/GenBank/DDBJ databases">
        <title>Development of a sustainable strategy for remediation of hydrocarbon-contaminated territories based on the waste exchange concept.</title>
        <authorList>
            <person name="Krivoruchko A."/>
        </authorList>
    </citation>
    <scope>NUCLEOTIDE SEQUENCE [LARGE SCALE GENOMIC DNA]</scope>
    <source>
        <strain evidence="5 6">IEGM 60</strain>
    </source>
</reference>
<dbReference type="PROSITE" id="PS00941">
    <property type="entry name" value="CARBOXYLESTERASE_B_2"/>
    <property type="match status" value="1"/>
</dbReference>
<dbReference type="InterPro" id="IPR019826">
    <property type="entry name" value="Carboxylesterase_B_AS"/>
</dbReference>
<name>A0ABU4CFK4_RHOJO</name>
<organism evidence="5 6">
    <name type="scientific">Rhodococcus jostii</name>
    <dbReference type="NCBI Taxonomy" id="132919"/>
    <lineage>
        <taxon>Bacteria</taxon>
        <taxon>Bacillati</taxon>
        <taxon>Actinomycetota</taxon>
        <taxon>Actinomycetes</taxon>
        <taxon>Mycobacteriales</taxon>
        <taxon>Nocardiaceae</taxon>
        <taxon>Rhodococcus</taxon>
    </lineage>
</organism>
<comment type="caution">
    <text evidence="5">The sequence shown here is derived from an EMBL/GenBank/DDBJ whole genome shotgun (WGS) entry which is preliminary data.</text>
</comment>
<keyword evidence="2 3" id="KW-0378">Hydrolase</keyword>
<dbReference type="InterPro" id="IPR029058">
    <property type="entry name" value="AB_hydrolase_fold"/>
</dbReference>
<dbReference type="InterPro" id="IPR050309">
    <property type="entry name" value="Type-B_Carboxylest/Lipase"/>
</dbReference>
<dbReference type="PROSITE" id="PS51257">
    <property type="entry name" value="PROKAR_LIPOPROTEIN"/>
    <property type="match status" value="1"/>
</dbReference>
<comment type="similarity">
    <text evidence="1 3">Belongs to the type-B carboxylesterase/lipase family.</text>
</comment>
<evidence type="ECO:0000313" key="5">
    <source>
        <dbReference type="EMBL" id="MDV6282055.1"/>
    </source>
</evidence>
<dbReference type="SUPFAM" id="SSF53474">
    <property type="entry name" value="alpha/beta-Hydrolases"/>
    <property type="match status" value="1"/>
</dbReference>
<keyword evidence="3" id="KW-0732">Signal</keyword>
<dbReference type="PANTHER" id="PTHR11559">
    <property type="entry name" value="CARBOXYLESTERASE"/>
    <property type="match status" value="1"/>
</dbReference>
<dbReference type="Proteomes" id="UP001185737">
    <property type="component" value="Unassembled WGS sequence"/>
</dbReference>
<evidence type="ECO:0000256" key="3">
    <source>
        <dbReference type="RuleBase" id="RU361235"/>
    </source>
</evidence>
<dbReference type="InterPro" id="IPR019819">
    <property type="entry name" value="Carboxylesterase_B_CS"/>
</dbReference>
<gene>
    <name evidence="5" type="ORF">R3Q59_16255</name>
</gene>
<evidence type="ECO:0000259" key="4">
    <source>
        <dbReference type="Pfam" id="PF00135"/>
    </source>
</evidence>
<dbReference type="Gene3D" id="3.40.50.1820">
    <property type="entry name" value="alpha/beta hydrolase"/>
    <property type="match status" value="1"/>
</dbReference>
<dbReference type="EMBL" id="JAWLKA010000008">
    <property type="protein sequence ID" value="MDV6282055.1"/>
    <property type="molecule type" value="Genomic_DNA"/>
</dbReference>
<dbReference type="Pfam" id="PF00135">
    <property type="entry name" value="COesterase"/>
    <property type="match status" value="1"/>
</dbReference>
<feature type="chain" id="PRO_5044973206" description="Carboxylic ester hydrolase" evidence="3">
    <location>
        <begin position="29"/>
        <end position="547"/>
    </location>
</feature>
<feature type="domain" description="Carboxylesterase type B" evidence="4">
    <location>
        <begin position="46"/>
        <end position="533"/>
    </location>
</feature>
<dbReference type="RefSeq" id="WP_317568897.1">
    <property type="nucleotide sequence ID" value="NZ_JAWLKA010000008.1"/>
</dbReference>